<keyword evidence="5" id="KW-0119">Carbohydrate metabolism</keyword>
<evidence type="ECO:0000256" key="7">
    <source>
        <dbReference type="ARBA" id="ARBA00023326"/>
    </source>
</evidence>
<evidence type="ECO:0008006" key="13">
    <source>
        <dbReference type="Google" id="ProtNLM"/>
    </source>
</evidence>
<comment type="function">
    <text evidence="8">Pectinolytic enzyme involved in the degradation of xylogalacturonan (xga), a galacturonan backbone heavily substituted with xylose, and which is one important component of the hairy regions of pectin. Activity requires a galacturonic acid backbone substituted with xylose.</text>
</comment>
<keyword evidence="2" id="KW-0677">Repeat</keyword>
<comment type="similarity">
    <text evidence="1 9">Belongs to the glycosyl hydrolase 28 family.</text>
</comment>
<dbReference type="EMBL" id="ADLF01000014">
    <property type="protein sequence ID" value="EKU89455.1"/>
    <property type="molecule type" value="Genomic_DNA"/>
</dbReference>
<dbReference type="HOGENOM" id="CLU_011370_2_0_10"/>
<dbReference type="PANTHER" id="PTHR31736">
    <property type="match status" value="1"/>
</dbReference>
<evidence type="ECO:0000256" key="4">
    <source>
        <dbReference type="ARBA" id="ARBA00023180"/>
    </source>
</evidence>
<dbReference type="GO" id="GO:0004650">
    <property type="term" value="F:polygalacturonase activity"/>
    <property type="evidence" value="ECO:0007669"/>
    <property type="project" value="InterPro"/>
</dbReference>
<evidence type="ECO:0000256" key="3">
    <source>
        <dbReference type="ARBA" id="ARBA00022801"/>
    </source>
</evidence>
<dbReference type="InterPro" id="IPR000743">
    <property type="entry name" value="Glyco_hydro_28"/>
</dbReference>
<sequence length="464" mass="52430">MKTMKPLFILFLAAFCLPVQAQLLIYPEGLRTGMPHNDDYTVRVRVPGEEWQDLFEYNVQVDMDKVQNASMVQFDMSSAVEVMVKKNNGTVREVAIRPLNNKVTYKQVQNTIIFTLDKPQYLSVEFNGDRLRNLHLFANPMETETYTKEEKGVIYFGPGIHRPKDLPNNQIRIPSNTTVYLAPGAVVKAKLLVDKAENIRIIGRGILDHPIRGIEITDSKNILIDGITVVNPDHYTIFGGGTTGITIKNLKSFSCKGWSDGIDMMCCHKVLIDNVFMRNSDDCIALYNHRWNWWGGTSDITVQNSILWADIAHPINIGGHGDPDSPTGEVIENVTFRNIDILEHDEDDPPYQGCMAVDCGDKNLVRNILFEDIRVESIQEGRLFYVKVRFNPKYDKQPGSGIDGITFRNITYTGIGENPSLIQGLDKDRMVKNVTFENVVINGEKMKDLKGISTNEFIKGIKVK</sequence>
<dbReference type="AlphaFoldDB" id="K9EK04"/>
<evidence type="ECO:0000313" key="12">
    <source>
        <dbReference type="Proteomes" id="UP000009872"/>
    </source>
</evidence>
<evidence type="ECO:0000256" key="6">
    <source>
        <dbReference type="ARBA" id="ARBA00023295"/>
    </source>
</evidence>
<proteinExistence type="inferred from homology"/>
<evidence type="ECO:0000256" key="9">
    <source>
        <dbReference type="RuleBase" id="RU361169"/>
    </source>
</evidence>
<name>K9EK04_9BACE</name>
<dbReference type="GO" id="GO:0000272">
    <property type="term" value="P:polysaccharide catabolic process"/>
    <property type="evidence" value="ECO:0007669"/>
    <property type="project" value="UniProtKB-KW"/>
</dbReference>
<protein>
    <recommendedName>
        <fullName evidence="13">Glycoside hydrolase</fullName>
    </recommendedName>
</protein>
<dbReference type="RefSeq" id="WP_009130964.1">
    <property type="nucleotide sequence ID" value="NZ_JH992943.1"/>
</dbReference>
<keyword evidence="7" id="KW-0624">Polysaccharide degradation</keyword>
<dbReference type="InterPro" id="IPR011050">
    <property type="entry name" value="Pectin_lyase_fold/virulence"/>
</dbReference>
<evidence type="ECO:0000256" key="2">
    <source>
        <dbReference type="ARBA" id="ARBA00022737"/>
    </source>
</evidence>
<evidence type="ECO:0000256" key="1">
    <source>
        <dbReference type="ARBA" id="ARBA00008834"/>
    </source>
</evidence>
<keyword evidence="12" id="KW-1185">Reference proteome</keyword>
<keyword evidence="4" id="KW-0325">Glycoprotein</keyword>
<feature type="signal peptide" evidence="10">
    <location>
        <begin position="1"/>
        <end position="21"/>
    </location>
</feature>
<dbReference type="Gene3D" id="2.160.20.10">
    <property type="entry name" value="Single-stranded right-handed beta-helix, Pectin lyase-like"/>
    <property type="match status" value="1"/>
</dbReference>
<dbReference type="eggNOG" id="COG5434">
    <property type="taxonomic scope" value="Bacteria"/>
</dbReference>
<evidence type="ECO:0000256" key="8">
    <source>
        <dbReference type="ARBA" id="ARBA00037278"/>
    </source>
</evidence>
<dbReference type="OrthoDB" id="9795222at2"/>
<comment type="caution">
    <text evidence="11">The sequence shown here is derived from an EMBL/GenBank/DDBJ whole genome shotgun (WGS) entry which is preliminary data.</text>
</comment>
<accession>K9EK04</accession>
<keyword evidence="10" id="KW-0732">Signal</keyword>
<reference evidence="11 12" key="1">
    <citation type="submission" date="2012-09" db="EMBL/GenBank/DDBJ databases">
        <title>The Genome Sequence of Bacteroides oleiciplenus YIT 12058.</title>
        <authorList>
            <consortium name="The Broad Institute Genome Sequencing Platform"/>
            <person name="Earl A."/>
            <person name="Ward D."/>
            <person name="Feldgarden M."/>
            <person name="Gevers D."/>
            <person name="Morotomi M."/>
            <person name="Walker B."/>
            <person name="Young S.K."/>
            <person name="Zeng Q."/>
            <person name="Gargeya S."/>
            <person name="Fitzgerald M."/>
            <person name="Haas B."/>
            <person name="Abouelleil A."/>
            <person name="Alvarado L."/>
            <person name="Arachchi H.M."/>
            <person name="Berlin A.M."/>
            <person name="Chapman S.B."/>
            <person name="Goldberg J."/>
            <person name="Griggs A."/>
            <person name="Gujja S."/>
            <person name="Hansen M."/>
            <person name="Howarth C."/>
            <person name="Imamovic A."/>
            <person name="Larimer J."/>
            <person name="McCowen C."/>
            <person name="Montmayeur A."/>
            <person name="Murphy C."/>
            <person name="Neiman D."/>
            <person name="Pearson M."/>
            <person name="Priest M."/>
            <person name="Roberts A."/>
            <person name="Saif S."/>
            <person name="Shea T."/>
            <person name="Sisk P."/>
            <person name="Sykes S."/>
            <person name="Wortman J."/>
            <person name="Nusbaum C."/>
            <person name="Birren B."/>
        </authorList>
    </citation>
    <scope>NUCLEOTIDE SEQUENCE [LARGE SCALE GENOMIC DNA]</scope>
    <source>
        <strain evidence="11 12">YIT 12058</strain>
    </source>
</reference>
<dbReference type="PANTHER" id="PTHR31736:SF9">
    <property type="entry name" value="ENDO-XYLOGALACTURONAN HYDROLASE A-RELATED"/>
    <property type="match status" value="1"/>
</dbReference>
<evidence type="ECO:0000256" key="10">
    <source>
        <dbReference type="SAM" id="SignalP"/>
    </source>
</evidence>
<dbReference type="STRING" id="742727.HMPREF9447_03434"/>
<dbReference type="Proteomes" id="UP000009872">
    <property type="component" value="Unassembled WGS sequence"/>
</dbReference>
<feature type="chain" id="PRO_5003927079" description="Glycoside hydrolase" evidence="10">
    <location>
        <begin position="22"/>
        <end position="464"/>
    </location>
</feature>
<evidence type="ECO:0000313" key="11">
    <source>
        <dbReference type="EMBL" id="EKU89455.1"/>
    </source>
</evidence>
<evidence type="ECO:0000256" key="5">
    <source>
        <dbReference type="ARBA" id="ARBA00023277"/>
    </source>
</evidence>
<keyword evidence="3 9" id="KW-0378">Hydrolase</keyword>
<keyword evidence="6 9" id="KW-0326">Glycosidase</keyword>
<dbReference type="InterPro" id="IPR012334">
    <property type="entry name" value="Pectin_lyas_fold"/>
</dbReference>
<organism evidence="11 12">
    <name type="scientific">Bacteroides oleiciplenus YIT 12058</name>
    <dbReference type="NCBI Taxonomy" id="742727"/>
    <lineage>
        <taxon>Bacteria</taxon>
        <taxon>Pseudomonadati</taxon>
        <taxon>Bacteroidota</taxon>
        <taxon>Bacteroidia</taxon>
        <taxon>Bacteroidales</taxon>
        <taxon>Bacteroidaceae</taxon>
        <taxon>Bacteroides</taxon>
    </lineage>
</organism>
<gene>
    <name evidence="11" type="ORF">HMPREF9447_03434</name>
</gene>
<dbReference type="SUPFAM" id="SSF51126">
    <property type="entry name" value="Pectin lyase-like"/>
    <property type="match status" value="1"/>
</dbReference>
<dbReference type="PATRIC" id="fig|742727.4.peg.3509"/>
<dbReference type="Pfam" id="PF00295">
    <property type="entry name" value="Glyco_hydro_28"/>
    <property type="match status" value="1"/>
</dbReference>